<dbReference type="SMART" id="SM00382">
    <property type="entry name" value="AAA"/>
    <property type="match status" value="2"/>
</dbReference>
<evidence type="ECO:0000256" key="12">
    <source>
        <dbReference type="ARBA" id="ARBA00047523"/>
    </source>
</evidence>
<evidence type="ECO:0000256" key="9">
    <source>
        <dbReference type="ARBA" id="ARBA00022989"/>
    </source>
</evidence>
<accession>A0ABD2MPH3</accession>
<comment type="subcellular location">
    <subcellularLocation>
        <location evidence="1">Vacuole membrane</location>
        <topology evidence="1">Multi-pass membrane protein</topology>
    </subcellularLocation>
</comment>
<keyword evidence="10 13" id="KW-0472">Membrane</keyword>
<comment type="similarity">
    <text evidence="2">Belongs to the ABC transporter superfamily. ABCC family. Conjugate transporter (TC 3.A.1.208) subfamily.</text>
</comment>
<keyword evidence="4" id="KW-0926">Vacuole</keyword>
<feature type="transmembrane region" description="Helical" evidence="13">
    <location>
        <begin position="169"/>
        <end position="191"/>
    </location>
</feature>
<dbReference type="EC" id="7.6.2.3" evidence="11"/>
<dbReference type="PANTHER" id="PTHR24223:SF443">
    <property type="entry name" value="MULTIDRUG-RESISTANCE LIKE PROTEIN 1, ISOFORM I"/>
    <property type="match status" value="1"/>
</dbReference>
<dbReference type="CDD" id="cd18603">
    <property type="entry name" value="ABC_6TM_MRP1_2_3_6_D2_like"/>
    <property type="match status" value="1"/>
</dbReference>
<keyword evidence="3" id="KW-0813">Transport</keyword>
<dbReference type="PROSITE" id="PS50893">
    <property type="entry name" value="ABC_TRANSPORTER_2"/>
    <property type="match status" value="2"/>
</dbReference>
<dbReference type="FunFam" id="1.20.1560.10:FF:000020">
    <property type="entry name" value="ABC metal ion transporter"/>
    <property type="match status" value="1"/>
</dbReference>
<dbReference type="SUPFAM" id="SSF52540">
    <property type="entry name" value="P-loop containing nucleoside triphosphate hydrolases"/>
    <property type="match status" value="2"/>
</dbReference>
<dbReference type="InterPro" id="IPR050173">
    <property type="entry name" value="ABC_transporter_C-like"/>
</dbReference>
<evidence type="ECO:0000256" key="6">
    <source>
        <dbReference type="ARBA" id="ARBA00022737"/>
    </source>
</evidence>
<evidence type="ECO:0000259" key="14">
    <source>
        <dbReference type="PROSITE" id="PS50893"/>
    </source>
</evidence>
<keyword evidence="7" id="KW-0547">Nucleotide-binding</keyword>
<dbReference type="InterPro" id="IPR017871">
    <property type="entry name" value="ABC_transporter-like_CS"/>
</dbReference>
<keyword evidence="9 13" id="KW-1133">Transmembrane helix</keyword>
<feature type="transmembrane region" description="Helical" evidence="13">
    <location>
        <begin position="1030"/>
        <end position="1049"/>
    </location>
</feature>
<dbReference type="FunFam" id="3.40.50.300:FF:000812">
    <property type="entry name" value="multidrug resistance-associated protein 1 isoform X15"/>
    <property type="match status" value="1"/>
</dbReference>
<dbReference type="InterPro" id="IPR036640">
    <property type="entry name" value="ABC1_TM_sf"/>
</dbReference>
<comment type="catalytic activity">
    <reaction evidence="12">
        <text>leukotriene C4(in) + ATP + H2O = leukotriene C4(out) + ADP + phosphate + H(+)</text>
        <dbReference type="Rhea" id="RHEA:38963"/>
        <dbReference type="ChEBI" id="CHEBI:15377"/>
        <dbReference type="ChEBI" id="CHEBI:15378"/>
        <dbReference type="ChEBI" id="CHEBI:30616"/>
        <dbReference type="ChEBI" id="CHEBI:43474"/>
        <dbReference type="ChEBI" id="CHEBI:57973"/>
        <dbReference type="ChEBI" id="CHEBI:456216"/>
    </reaction>
    <physiologicalReaction direction="left-to-right" evidence="12">
        <dbReference type="Rhea" id="RHEA:38964"/>
    </physiologicalReaction>
</comment>
<dbReference type="Proteomes" id="UP001516400">
    <property type="component" value="Unassembled WGS sequence"/>
</dbReference>
<organism evidence="16 17">
    <name type="scientific">Cryptolaemus montrouzieri</name>
    <dbReference type="NCBI Taxonomy" id="559131"/>
    <lineage>
        <taxon>Eukaryota</taxon>
        <taxon>Metazoa</taxon>
        <taxon>Ecdysozoa</taxon>
        <taxon>Arthropoda</taxon>
        <taxon>Hexapoda</taxon>
        <taxon>Insecta</taxon>
        <taxon>Pterygota</taxon>
        <taxon>Neoptera</taxon>
        <taxon>Endopterygota</taxon>
        <taxon>Coleoptera</taxon>
        <taxon>Polyphaga</taxon>
        <taxon>Cucujiformia</taxon>
        <taxon>Coccinelloidea</taxon>
        <taxon>Coccinellidae</taxon>
        <taxon>Scymninae</taxon>
        <taxon>Scymnini</taxon>
        <taxon>Cryptolaemus</taxon>
    </lineage>
</organism>
<feature type="domain" description="ABC transmembrane type-1" evidence="15">
    <location>
        <begin position="816"/>
        <end position="1080"/>
    </location>
</feature>
<dbReference type="GO" id="GO:0005524">
    <property type="term" value="F:ATP binding"/>
    <property type="evidence" value="ECO:0007669"/>
    <property type="project" value="UniProtKB-KW"/>
</dbReference>
<evidence type="ECO:0000256" key="8">
    <source>
        <dbReference type="ARBA" id="ARBA00022840"/>
    </source>
</evidence>
<feature type="transmembrane region" description="Helical" evidence="13">
    <location>
        <begin position="837"/>
        <end position="861"/>
    </location>
</feature>
<dbReference type="PANTHER" id="PTHR24223">
    <property type="entry name" value="ATP-BINDING CASSETTE SUB-FAMILY C"/>
    <property type="match status" value="1"/>
</dbReference>
<dbReference type="CDD" id="cd03244">
    <property type="entry name" value="ABCC_MRP_domain2"/>
    <property type="match status" value="1"/>
</dbReference>
<feature type="domain" description="ABC transporter" evidence="14">
    <location>
        <begin position="496"/>
        <end position="718"/>
    </location>
</feature>
<feature type="transmembrane region" description="Helical" evidence="13">
    <location>
        <begin position="298"/>
        <end position="316"/>
    </location>
</feature>
<evidence type="ECO:0000313" key="16">
    <source>
        <dbReference type="EMBL" id="KAL3268300.1"/>
    </source>
</evidence>
<evidence type="ECO:0000256" key="5">
    <source>
        <dbReference type="ARBA" id="ARBA00022692"/>
    </source>
</evidence>
<comment type="caution">
    <text evidence="16">The sequence shown here is derived from an EMBL/GenBank/DDBJ whole genome shotgun (WGS) entry which is preliminary data.</text>
</comment>
<evidence type="ECO:0000256" key="4">
    <source>
        <dbReference type="ARBA" id="ARBA00022554"/>
    </source>
</evidence>
<name>A0ABD2MPH3_9CUCU</name>
<dbReference type="PROSITE" id="PS50929">
    <property type="entry name" value="ABC_TM1F"/>
    <property type="match status" value="2"/>
</dbReference>
<evidence type="ECO:0000256" key="1">
    <source>
        <dbReference type="ARBA" id="ARBA00004128"/>
    </source>
</evidence>
<dbReference type="FunFam" id="1.20.1560.10:FF:000001">
    <property type="entry name" value="ATP-binding cassette subfamily C member 1"/>
    <property type="match status" value="1"/>
</dbReference>
<sequence length="1356" mass="152956">MLDIMDFLWSRNIPHTQEPEQIYSLELEECIENIGEELYAVDIVTPIVKFCSFILVMIFIIYNRKHGIRSSGVQFFFWFFLALCLNDRPAKNSVKKTKNISPEADSCFLSRLLFSWFETLAWKGFRKPLTDQDLYDLRDQDSARHVVVNFDYHWNKKRIKTKKNPNPKVSILPICLQAFLSTFILAITLRFSSDVLGFVSPQILSLLIQFVKRREEHWKGFFFAVLLFSAGTIKSLLSAQYNQKANIIGLRIRVALNSTIYRKSIKISNRVRRNYTVGEIVNLISCDTKNIAELPSNVISVISAILQVFIALYFLWEILGIAVFAGLTVMIFLIPINSFVSNRLKSLQMKKMRNSDLRIKLTNEVLSNFKVLKLYAWEPFFHGNILRIRESECQYLKKSVFYNVGYSFVWSCAPFLVSLVCFAVYVLIDDKNILDAQVAFVSISLFNILRAPLNTLPITLNNIVQASVSLMRVNKMLNNEELDPNNVSHHDSENPVTIRNGTFGWGDEPILKDINISLRKSSLTAVVGSVGSGKSTLLSAFLGETHKIKGHVNTTGTIAYVPQQAWIQNATLRNNILFGKPFDRIKYQRVISACALKSDFEMLPGGDCTELGEKGVNLSGGQRQRIGLARAVYADADIYFLDDPLSAVDTGVGRHIFEKVIGPRGILRSKTRVFVTHGITYLPLTDKVIVMKKGEVSECGTYQQLLEKKGSFSEFLMNHLNDDSDEYCKEQLNSQKPELGGDSLQMSVRSYDKFLLSAEDNLLDDSRLTEIEKLETGSVGWDVYKYYLKTIGWAIISVTICCNFLMHALNIGCKVWLSVWSTDPTIVNNGTSNHSKTLFYLSVYSSFGLGKALVSIFAVLAPQIGGVYAAIKLHEGLLHRIIHAPMSFFDTTPTGRLLSRFAKDIGTVDNKLAMYIYEGINSFFVVIGTLVVTSYTAPVFIGAIIPLGLVYYLIQKFYIETSRQLKRLEAISRSPIYSYFSESVAGAPSIRAFNAEARFTSEFESKCDFNNSCFYLSTISNRWMSLRLEMLGNLIVFFTVIFGVTVKHLNAGLIGLSVTYALEITETLNYLVRIASEMETNIVSVERIREYNQAPQEAAWDNLNIKINSSWPNRGIVEFKKFGVRYRTGLELVLRDISFKTKENEKIGIVGRTGAGKSSLTLSLFRILEAAEGEILIDGVDLANLGLQTLRSRITIIPQDAVLFSGTLRLNLDPYNKYTDTEIWKTLEHAHLKSFVQTFPDGLEHIVSEGGENFSLGQKQLICLGRALLRKTKVLILDEATAAVDLGTDTLIQNTIRREFSDCTVLTIAHRLNTIMDYDRVIVLNRGSIEEYDTPSNLLKCKGLFHSMCKDAGIAS</sequence>
<dbReference type="FunFam" id="3.40.50.300:FF:000074">
    <property type="entry name" value="Multidrug resistance-associated protein 5 isoform 1"/>
    <property type="match status" value="1"/>
</dbReference>
<keyword evidence="17" id="KW-1185">Reference proteome</keyword>
<evidence type="ECO:0000256" key="10">
    <source>
        <dbReference type="ARBA" id="ARBA00023136"/>
    </source>
</evidence>
<dbReference type="Pfam" id="PF00664">
    <property type="entry name" value="ABC_membrane"/>
    <property type="match status" value="2"/>
</dbReference>
<evidence type="ECO:0000256" key="11">
    <source>
        <dbReference type="ARBA" id="ARBA00024220"/>
    </source>
</evidence>
<feature type="transmembrane region" description="Helical" evidence="13">
    <location>
        <begin position="791"/>
        <end position="817"/>
    </location>
</feature>
<dbReference type="Gene3D" id="1.20.1560.10">
    <property type="entry name" value="ABC transporter type 1, transmembrane domain"/>
    <property type="match status" value="2"/>
</dbReference>
<gene>
    <name evidence="16" type="ORF">HHI36_007418</name>
</gene>
<dbReference type="CDD" id="cd18595">
    <property type="entry name" value="ABC_6TM_MRP1_2_3_6_D1_like"/>
    <property type="match status" value="1"/>
</dbReference>
<feature type="transmembrane region" description="Helical" evidence="13">
    <location>
        <begin position="220"/>
        <end position="237"/>
    </location>
</feature>
<dbReference type="Gene3D" id="3.40.50.300">
    <property type="entry name" value="P-loop containing nucleotide triphosphate hydrolases"/>
    <property type="match status" value="2"/>
</dbReference>
<dbReference type="PROSITE" id="PS00211">
    <property type="entry name" value="ABC_TRANSPORTER_1"/>
    <property type="match status" value="2"/>
</dbReference>
<evidence type="ECO:0000259" key="15">
    <source>
        <dbReference type="PROSITE" id="PS50929"/>
    </source>
</evidence>
<dbReference type="EMBL" id="JABFTP020000021">
    <property type="protein sequence ID" value="KAL3268300.1"/>
    <property type="molecule type" value="Genomic_DNA"/>
</dbReference>
<evidence type="ECO:0000313" key="17">
    <source>
        <dbReference type="Proteomes" id="UP001516400"/>
    </source>
</evidence>
<reference evidence="16 17" key="1">
    <citation type="journal article" date="2021" name="BMC Biol.">
        <title>Horizontally acquired antibacterial genes associated with adaptive radiation of ladybird beetles.</title>
        <authorList>
            <person name="Li H.S."/>
            <person name="Tang X.F."/>
            <person name="Huang Y.H."/>
            <person name="Xu Z.Y."/>
            <person name="Chen M.L."/>
            <person name="Du X.Y."/>
            <person name="Qiu B.Y."/>
            <person name="Chen P.T."/>
            <person name="Zhang W."/>
            <person name="Slipinski A."/>
            <person name="Escalona H.E."/>
            <person name="Waterhouse R.M."/>
            <person name="Zwick A."/>
            <person name="Pang H."/>
        </authorList>
    </citation>
    <scope>NUCLEOTIDE SEQUENCE [LARGE SCALE GENOMIC DNA]</scope>
    <source>
        <strain evidence="16">SYSU2018</strain>
    </source>
</reference>
<dbReference type="CDD" id="cd03250">
    <property type="entry name" value="ABCC_MRP_domain1"/>
    <property type="match status" value="1"/>
</dbReference>
<feature type="transmembrane region" description="Helical" evidence="13">
    <location>
        <begin position="404"/>
        <end position="428"/>
    </location>
</feature>
<dbReference type="InterPro" id="IPR011527">
    <property type="entry name" value="ABC1_TM_dom"/>
</dbReference>
<dbReference type="InterPro" id="IPR003439">
    <property type="entry name" value="ABC_transporter-like_ATP-bd"/>
</dbReference>
<dbReference type="GO" id="GO:0005774">
    <property type="term" value="C:vacuolar membrane"/>
    <property type="evidence" value="ECO:0007669"/>
    <property type="project" value="UniProtKB-SubCell"/>
</dbReference>
<keyword evidence="5 13" id="KW-0812">Transmembrane</keyword>
<proteinExistence type="inferred from homology"/>
<dbReference type="SUPFAM" id="SSF90123">
    <property type="entry name" value="ABC transporter transmembrane region"/>
    <property type="match status" value="2"/>
</dbReference>
<evidence type="ECO:0000256" key="13">
    <source>
        <dbReference type="SAM" id="Phobius"/>
    </source>
</evidence>
<evidence type="ECO:0000256" key="3">
    <source>
        <dbReference type="ARBA" id="ARBA00022448"/>
    </source>
</evidence>
<dbReference type="InterPro" id="IPR003593">
    <property type="entry name" value="AAA+_ATPase"/>
</dbReference>
<evidence type="ECO:0000256" key="7">
    <source>
        <dbReference type="ARBA" id="ARBA00022741"/>
    </source>
</evidence>
<feature type="transmembrane region" description="Helical" evidence="13">
    <location>
        <begin position="43"/>
        <end position="62"/>
    </location>
</feature>
<feature type="domain" description="ABC transmembrane type-1" evidence="15">
    <location>
        <begin position="184"/>
        <end position="465"/>
    </location>
</feature>
<feature type="transmembrane region" description="Helical" evidence="13">
    <location>
        <begin position="322"/>
        <end position="344"/>
    </location>
</feature>
<feature type="domain" description="ABC transporter" evidence="14">
    <location>
        <begin position="1117"/>
        <end position="1351"/>
    </location>
</feature>
<keyword evidence="8" id="KW-0067">ATP-binding</keyword>
<dbReference type="InterPro" id="IPR027417">
    <property type="entry name" value="P-loop_NTPase"/>
</dbReference>
<evidence type="ECO:0000256" key="2">
    <source>
        <dbReference type="ARBA" id="ARBA00009726"/>
    </source>
</evidence>
<dbReference type="GO" id="GO:0015431">
    <property type="term" value="F:ABC-type glutathione S-conjugate transporter activity"/>
    <property type="evidence" value="ECO:0007669"/>
    <property type="project" value="UniProtKB-EC"/>
</dbReference>
<dbReference type="GO" id="GO:0000323">
    <property type="term" value="C:lytic vacuole"/>
    <property type="evidence" value="ECO:0007669"/>
    <property type="project" value="UniProtKB-ARBA"/>
</dbReference>
<keyword evidence="6" id="KW-0677">Repeat</keyword>
<feature type="transmembrane region" description="Helical" evidence="13">
    <location>
        <begin position="937"/>
        <end position="954"/>
    </location>
</feature>
<protein>
    <recommendedName>
        <fullName evidence="11">ABC-type glutathione-S-conjugate transporter</fullName>
        <ecNumber evidence="11">7.6.2.3</ecNumber>
    </recommendedName>
</protein>
<dbReference type="Pfam" id="PF00005">
    <property type="entry name" value="ABC_tran"/>
    <property type="match status" value="2"/>
</dbReference>